<dbReference type="InterPro" id="IPR012349">
    <property type="entry name" value="Split_barrel_FMN-bd"/>
</dbReference>
<dbReference type="Pfam" id="PF16242">
    <property type="entry name" value="Pyrid_ox_like"/>
    <property type="match status" value="1"/>
</dbReference>
<organism evidence="3 4">
    <name type="scientific">Anthostomella pinea</name>
    <dbReference type="NCBI Taxonomy" id="933095"/>
    <lineage>
        <taxon>Eukaryota</taxon>
        <taxon>Fungi</taxon>
        <taxon>Dikarya</taxon>
        <taxon>Ascomycota</taxon>
        <taxon>Pezizomycotina</taxon>
        <taxon>Sordariomycetes</taxon>
        <taxon>Xylariomycetidae</taxon>
        <taxon>Xylariales</taxon>
        <taxon>Xylariaceae</taxon>
        <taxon>Anthostomella</taxon>
    </lineage>
</organism>
<dbReference type="SUPFAM" id="SSF50475">
    <property type="entry name" value="FMN-binding split barrel"/>
    <property type="match status" value="1"/>
</dbReference>
<feature type="region of interest" description="Disordered" evidence="1">
    <location>
        <begin position="1"/>
        <end position="23"/>
    </location>
</feature>
<reference evidence="3" key="1">
    <citation type="submission" date="2023-10" db="EMBL/GenBank/DDBJ databases">
        <authorList>
            <person name="Hackl T."/>
        </authorList>
    </citation>
    <scope>NUCLEOTIDE SEQUENCE</scope>
</reference>
<feature type="domain" description="General stress protein FMN-binding split barrel" evidence="2">
    <location>
        <begin position="30"/>
        <end position="184"/>
    </location>
</feature>
<dbReference type="PANTHER" id="PTHR34818:SF1">
    <property type="entry name" value="PROTEIN BLI-3"/>
    <property type="match status" value="1"/>
</dbReference>
<dbReference type="PANTHER" id="PTHR34818">
    <property type="entry name" value="PROTEIN BLI-3"/>
    <property type="match status" value="1"/>
</dbReference>
<evidence type="ECO:0000313" key="4">
    <source>
        <dbReference type="Proteomes" id="UP001295740"/>
    </source>
</evidence>
<sequence length="207" mass="22400">MASFSNTDTGDKPSGPYYNKNVDNDVPLKEKVETLTKFVSSRKFGMMTTRDPSSGKLVSRCMAIAGKEGSGIDLVFTTNTESHKTDEVKADEHTNVSFYDGSGQWASFAGNTSIETSRDVVKQYYSPALKAWLGDLGDGKHDGSENDPRIGVLRMKTSSVTYAVTNQTVVGRMAEVAKGALTGDAAQVQKLRELGEGEVQQWRSSGP</sequence>
<evidence type="ECO:0000259" key="2">
    <source>
        <dbReference type="Pfam" id="PF16242"/>
    </source>
</evidence>
<comment type="caution">
    <text evidence="3">The sequence shown here is derived from an EMBL/GenBank/DDBJ whole genome shotgun (WGS) entry which is preliminary data.</text>
</comment>
<dbReference type="EMBL" id="CAUWAG010000018">
    <property type="protein sequence ID" value="CAJ2511427.1"/>
    <property type="molecule type" value="Genomic_DNA"/>
</dbReference>
<protein>
    <submittedName>
        <fullName evidence="3">Uu.00g070520.m01.CDS01</fullName>
    </submittedName>
</protein>
<dbReference type="Proteomes" id="UP001295740">
    <property type="component" value="Unassembled WGS sequence"/>
</dbReference>
<gene>
    <name evidence="3" type="ORF">KHLLAP_LOCUS11895</name>
</gene>
<name>A0AAI8VUP2_9PEZI</name>
<dbReference type="InterPro" id="IPR038725">
    <property type="entry name" value="YdaG_split_barrel_FMN-bd"/>
</dbReference>
<dbReference type="AlphaFoldDB" id="A0AAI8VUP2"/>
<dbReference type="Gene3D" id="2.30.110.10">
    <property type="entry name" value="Electron Transport, Fmn-binding Protein, Chain A"/>
    <property type="match status" value="1"/>
</dbReference>
<evidence type="ECO:0000313" key="3">
    <source>
        <dbReference type="EMBL" id="CAJ2511427.1"/>
    </source>
</evidence>
<proteinExistence type="predicted"/>
<accession>A0AAI8VUP2</accession>
<evidence type="ECO:0000256" key="1">
    <source>
        <dbReference type="SAM" id="MobiDB-lite"/>
    </source>
</evidence>
<keyword evidence="4" id="KW-1185">Reference proteome</keyword>
<dbReference type="InterPro" id="IPR052917">
    <property type="entry name" value="Stress-Dev_Protein"/>
</dbReference>